<dbReference type="InterPro" id="IPR000528">
    <property type="entry name" value="Plant_nsLTP"/>
</dbReference>
<keyword evidence="5" id="KW-0336">GPI-anchor</keyword>
<evidence type="ECO:0000256" key="5">
    <source>
        <dbReference type="ARBA" id="ARBA00022622"/>
    </source>
</evidence>
<reference evidence="17 18" key="1">
    <citation type="submission" date="2019-05" db="EMBL/GenBank/DDBJ databases">
        <title>Mikania micrantha, genome provides insights into the molecular mechanism of rapid growth.</title>
        <authorList>
            <person name="Liu B."/>
        </authorList>
    </citation>
    <scope>NUCLEOTIDE SEQUENCE [LARGE SCALE GENOMIC DNA]</scope>
    <source>
        <strain evidence="17">NLD-2019</strain>
        <tissue evidence="17">Leaf</tissue>
    </source>
</reference>
<keyword evidence="11" id="KW-0449">Lipoprotein</keyword>
<evidence type="ECO:0000313" key="18">
    <source>
        <dbReference type="Proteomes" id="UP000326396"/>
    </source>
</evidence>
<keyword evidence="4" id="KW-1003">Cell membrane</keyword>
<evidence type="ECO:0000256" key="14">
    <source>
        <dbReference type="SAM" id="Phobius"/>
    </source>
</evidence>
<comment type="subcellular location">
    <subcellularLocation>
        <location evidence="1">Cell membrane</location>
        <topology evidence="1">Lipid-anchor</topology>
        <topology evidence="1">GPI-anchor</topology>
    </subcellularLocation>
</comment>
<dbReference type="GO" id="GO:0008289">
    <property type="term" value="F:lipid binding"/>
    <property type="evidence" value="ECO:0007669"/>
    <property type="project" value="UniProtKB-KW"/>
</dbReference>
<evidence type="ECO:0000256" key="6">
    <source>
        <dbReference type="ARBA" id="ARBA00022692"/>
    </source>
</evidence>
<keyword evidence="18" id="KW-1185">Reference proteome</keyword>
<evidence type="ECO:0000256" key="11">
    <source>
        <dbReference type="ARBA" id="ARBA00023288"/>
    </source>
</evidence>
<dbReference type="PROSITE" id="PS51775">
    <property type="entry name" value="GTD_BINDING"/>
    <property type="match status" value="1"/>
</dbReference>
<dbReference type="Gene3D" id="1.10.110.10">
    <property type="entry name" value="Plant lipid-transfer and hydrophobic proteins"/>
    <property type="match status" value="1"/>
</dbReference>
<evidence type="ECO:0000256" key="9">
    <source>
        <dbReference type="ARBA" id="ARBA00023121"/>
    </source>
</evidence>
<dbReference type="InterPro" id="IPR007656">
    <property type="entry name" value="GTD-bd"/>
</dbReference>
<sequence>MTPNQPHGTLVLKTMALVVTIAVLCDHGMAQSSSGCTNVIISMSPCLNYISGNSSTPSSGCCTQLASVVKSQPQCLCEVLNGGGSSLGLNINQTQALELPNECNVQTPPTSQCNVASPRNSPTTPSGSGRGSNTVPSGSAYFLLCGSTIALFAVKFLGFFGLSLPTPDNGFFGIPNSDFRSLLVDYPTDKISEVQYSVTRKFPYDSVFFSAQNRNHNEDLNLDNRNGDRFLELEGEASCGSKSDSRKPRVESDDSGIRVEKHRGFDMKGKVALNYRLRSSFRRRRKSIFDSGKHSSVSSSPNWITCVDQQSNDDKESSVLSGANNCNNESDVKSDGRFDQGIVFGDPQRMIPVNEADKDKMIVLLTQELEESQAGRSALYVELEKERNAAATAADEAMLMILRLQEEKASIEMEARQYQRMIEEKSAYDEEEMNILKEIVLRREREKHFLEKEVEAYRQMIRVENDQFNVGSNEDFTQDPELMSDQVNMNIPEKKNSRLFEDVEFTKQEETEKTIAIVGEEKGMEIDASRGGESDSPVFDVHVIDNDPKSTGNKLQTDRKQSGSETSVGLPPVSGSKSSLRRNSTSALDYERSKLDTEVEWLRERLRTVQEGREKLNVSVDSREKESLQLQLLEDIARQLQEIRMLTEPRSSRQASLPLPSSKGSTKKKRCRSVSSGHAKSS</sequence>
<dbReference type="SUPFAM" id="SSF47699">
    <property type="entry name" value="Bifunctional inhibitor/lipid-transfer protein/seed storage 2S albumin"/>
    <property type="match status" value="1"/>
</dbReference>
<dbReference type="InterPro" id="IPR016140">
    <property type="entry name" value="Bifunc_inhib/LTP/seed_store"/>
</dbReference>
<feature type="region of interest" description="Disordered" evidence="13">
    <location>
        <begin position="108"/>
        <end position="132"/>
    </location>
</feature>
<dbReference type="Pfam" id="PF04576">
    <property type="entry name" value="Zein-binding"/>
    <property type="match status" value="1"/>
</dbReference>
<accession>A0A5N6LGL3</accession>
<evidence type="ECO:0000256" key="3">
    <source>
        <dbReference type="ARBA" id="ARBA00022448"/>
    </source>
</evidence>
<feature type="region of interest" description="Disordered" evidence="13">
    <location>
        <begin position="237"/>
        <end position="258"/>
    </location>
</feature>
<protein>
    <recommendedName>
        <fullName evidence="16">GTD-binding domain-containing protein</fullName>
    </recommendedName>
</protein>
<feature type="compositionally biased region" description="Polar residues" evidence="13">
    <location>
        <begin position="575"/>
        <end position="587"/>
    </location>
</feature>
<dbReference type="Pfam" id="PF14368">
    <property type="entry name" value="LTP_2"/>
    <property type="match status" value="1"/>
</dbReference>
<dbReference type="GO" id="GO:0005886">
    <property type="term" value="C:plasma membrane"/>
    <property type="evidence" value="ECO:0007669"/>
    <property type="project" value="UniProtKB-SubCell"/>
</dbReference>
<name>A0A5N6LGL3_9ASTR</name>
<evidence type="ECO:0000256" key="10">
    <source>
        <dbReference type="ARBA" id="ARBA00023136"/>
    </source>
</evidence>
<gene>
    <name evidence="17" type="ORF">E3N88_42858</name>
</gene>
<feature type="compositionally biased region" description="Basic and acidic residues" evidence="13">
    <location>
        <begin position="243"/>
        <end position="258"/>
    </location>
</feature>
<keyword evidence="3" id="KW-0813">Transport</keyword>
<evidence type="ECO:0000256" key="12">
    <source>
        <dbReference type="SAM" id="Coils"/>
    </source>
</evidence>
<dbReference type="PANTHER" id="PTHR31422">
    <property type="entry name" value="BNAANNG28530D PROTEIN"/>
    <property type="match status" value="1"/>
</dbReference>
<feature type="compositionally biased region" description="Polar residues" evidence="13">
    <location>
        <begin position="108"/>
        <end position="119"/>
    </location>
</feature>
<dbReference type="PANTHER" id="PTHR31422:SF3">
    <property type="entry name" value="GTD-BINDING DOMAIN-CONTAINING PROTEIN"/>
    <property type="match status" value="1"/>
</dbReference>
<feature type="domain" description="GTD-binding" evidence="16">
    <location>
        <begin position="360"/>
        <end position="458"/>
    </location>
</feature>
<dbReference type="OrthoDB" id="1933744at2759"/>
<organism evidence="17 18">
    <name type="scientific">Mikania micrantha</name>
    <name type="common">bitter vine</name>
    <dbReference type="NCBI Taxonomy" id="192012"/>
    <lineage>
        <taxon>Eukaryota</taxon>
        <taxon>Viridiplantae</taxon>
        <taxon>Streptophyta</taxon>
        <taxon>Embryophyta</taxon>
        <taxon>Tracheophyta</taxon>
        <taxon>Spermatophyta</taxon>
        <taxon>Magnoliopsida</taxon>
        <taxon>eudicotyledons</taxon>
        <taxon>Gunneridae</taxon>
        <taxon>Pentapetalae</taxon>
        <taxon>asterids</taxon>
        <taxon>campanulids</taxon>
        <taxon>Asterales</taxon>
        <taxon>Asteraceae</taxon>
        <taxon>Asteroideae</taxon>
        <taxon>Heliantheae alliance</taxon>
        <taxon>Eupatorieae</taxon>
        <taxon>Mikania</taxon>
    </lineage>
</organism>
<dbReference type="SMART" id="SM00499">
    <property type="entry name" value="AAI"/>
    <property type="match status" value="1"/>
</dbReference>
<keyword evidence="6 14" id="KW-0812">Transmembrane</keyword>
<feature type="compositionally biased region" description="Low complexity" evidence="13">
    <location>
        <begin position="120"/>
        <end position="132"/>
    </location>
</feature>
<feature type="chain" id="PRO_5024382576" description="GTD-binding domain-containing protein" evidence="15">
    <location>
        <begin position="31"/>
        <end position="682"/>
    </location>
</feature>
<dbReference type="EMBL" id="SZYD01000788">
    <property type="protein sequence ID" value="KAD1417138.1"/>
    <property type="molecule type" value="Genomic_DNA"/>
</dbReference>
<dbReference type="PRINTS" id="PR00382">
    <property type="entry name" value="LIPIDTRNSFER"/>
</dbReference>
<dbReference type="Proteomes" id="UP000326396">
    <property type="component" value="Unassembled WGS sequence"/>
</dbReference>
<dbReference type="AlphaFoldDB" id="A0A5N6LGL3"/>
<feature type="transmembrane region" description="Helical" evidence="14">
    <location>
        <begin position="140"/>
        <end position="162"/>
    </location>
</feature>
<evidence type="ECO:0000256" key="2">
    <source>
        <dbReference type="ARBA" id="ARBA00009748"/>
    </source>
</evidence>
<dbReference type="GO" id="GO:0080115">
    <property type="term" value="F:myosin XI tail binding"/>
    <property type="evidence" value="ECO:0007669"/>
    <property type="project" value="UniProtKB-ARBA"/>
</dbReference>
<comment type="caution">
    <text evidence="17">The sequence shown here is derived from an EMBL/GenBank/DDBJ whole genome shotgun (WGS) entry which is preliminary data.</text>
</comment>
<keyword evidence="10 14" id="KW-0472">Membrane</keyword>
<feature type="region of interest" description="Disordered" evidence="13">
    <location>
        <begin position="526"/>
        <end position="588"/>
    </location>
</feature>
<evidence type="ECO:0000256" key="13">
    <source>
        <dbReference type="SAM" id="MobiDB-lite"/>
    </source>
</evidence>
<keyword evidence="12" id="KW-0175">Coiled coil</keyword>
<evidence type="ECO:0000256" key="4">
    <source>
        <dbReference type="ARBA" id="ARBA00022475"/>
    </source>
</evidence>
<feature type="coiled-coil region" evidence="12">
    <location>
        <begin position="394"/>
        <end position="467"/>
    </location>
</feature>
<keyword evidence="8 14" id="KW-1133">Transmembrane helix</keyword>
<evidence type="ECO:0000256" key="15">
    <source>
        <dbReference type="SAM" id="SignalP"/>
    </source>
</evidence>
<proteinExistence type="inferred from homology"/>
<keyword evidence="9" id="KW-0446">Lipid-binding</keyword>
<keyword evidence="5" id="KW-0325">Glycoprotein</keyword>
<dbReference type="InterPro" id="IPR036312">
    <property type="entry name" value="Bifun_inhib/LTP/seed_sf"/>
</dbReference>
<comment type="similarity">
    <text evidence="2">Belongs to the plant LTP family.</text>
</comment>
<dbReference type="FunFam" id="1.10.110.10:FF:000001">
    <property type="entry name" value="Bifunctional inhibitor/lipid-transfer protein/seed storage 2S albumin superfamily protein"/>
    <property type="match status" value="1"/>
</dbReference>
<dbReference type="CDD" id="cd00010">
    <property type="entry name" value="AAI_LTSS"/>
    <property type="match status" value="1"/>
</dbReference>
<feature type="signal peptide" evidence="15">
    <location>
        <begin position="1"/>
        <end position="30"/>
    </location>
</feature>
<dbReference type="GO" id="GO:0098552">
    <property type="term" value="C:side of membrane"/>
    <property type="evidence" value="ECO:0007669"/>
    <property type="project" value="UniProtKB-KW"/>
</dbReference>
<evidence type="ECO:0000256" key="1">
    <source>
        <dbReference type="ARBA" id="ARBA00004609"/>
    </source>
</evidence>
<feature type="compositionally biased region" description="Polar residues" evidence="13">
    <location>
        <begin position="673"/>
        <end position="682"/>
    </location>
</feature>
<evidence type="ECO:0000256" key="7">
    <source>
        <dbReference type="ARBA" id="ARBA00022729"/>
    </source>
</evidence>
<evidence type="ECO:0000256" key="8">
    <source>
        <dbReference type="ARBA" id="ARBA00022989"/>
    </source>
</evidence>
<keyword evidence="7 15" id="KW-0732">Signal</keyword>
<evidence type="ECO:0000259" key="16">
    <source>
        <dbReference type="PROSITE" id="PS51775"/>
    </source>
</evidence>
<dbReference type="GO" id="GO:0006869">
    <property type="term" value="P:lipid transport"/>
    <property type="evidence" value="ECO:0007669"/>
    <property type="project" value="InterPro"/>
</dbReference>
<evidence type="ECO:0000313" key="17">
    <source>
        <dbReference type="EMBL" id="KAD1417138.1"/>
    </source>
</evidence>
<feature type="region of interest" description="Disordered" evidence="13">
    <location>
        <begin position="647"/>
        <end position="682"/>
    </location>
</feature>